<dbReference type="OrthoDB" id="411823at2759"/>
<dbReference type="Proteomes" id="UP000299102">
    <property type="component" value="Unassembled WGS sequence"/>
</dbReference>
<sequence>MTEDSIDTQQEHARDSRTAGTVERRQLLLGNKLETKIFALQQAITRKKNGKNRLFNIFSDSKSSLQMFIGLKIYNPVAHAAKRDILDIVAEGWAVRLFWERAHAGTEGNEHADYLAGNAALKKKMTVDYDRFLLSFAKKTIRAASLKEW</sequence>
<dbReference type="InterPro" id="IPR012337">
    <property type="entry name" value="RNaseH-like_sf"/>
</dbReference>
<comment type="caution">
    <text evidence="2">The sequence shown here is derived from an EMBL/GenBank/DDBJ whole genome shotgun (WGS) entry which is preliminary data.</text>
</comment>
<organism evidence="2 3">
    <name type="scientific">Eumeta variegata</name>
    <name type="common">Bagworm moth</name>
    <name type="synonym">Eumeta japonica</name>
    <dbReference type="NCBI Taxonomy" id="151549"/>
    <lineage>
        <taxon>Eukaryota</taxon>
        <taxon>Metazoa</taxon>
        <taxon>Ecdysozoa</taxon>
        <taxon>Arthropoda</taxon>
        <taxon>Hexapoda</taxon>
        <taxon>Insecta</taxon>
        <taxon>Pterygota</taxon>
        <taxon>Neoptera</taxon>
        <taxon>Endopterygota</taxon>
        <taxon>Lepidoptera</taxon>
        <taxon>Glossata</taxon>
        <taxon>Ditrysia</taxon>
        <taxon>Tineoidea</taxon>
        <taxon>Psychidae</taxon>
        <taxon>Oiketicinae</taxon>
        <taxon>Eumeta</taxon>
    </lineage>
</organism>
<reference evidence="2 3" key="1">
    <citation type="journal article" date="2019" name="Commun. Biol.">
        <title>The bagworm genome reveals a unique fibroin gene that provides high tensile strength.</title>
        <authorList>
            <person name="Kono N."/>
            <person name="Nakamura H."/>
            <person name="Ohtoshi R."/>
            <person name="Tomita M."/>
            <person name="Numata K."/>
            <person name="Arakawa K."/>
        </authorList>
    </citation>
    <scope>NUCLEOTIDE SEQUENCE [LARGE SCALE GENOMIC DNA]</scope>
</reference>
<dbReference type="AlphaFoldDB" id="A0A4C1XSL3"/>
<protein>
    <submittedName>
        <fullName evidence="2">Uncharacterized protein</fullName>
    </submittedName>
</protein>
<feature type="region of interest" description="Disordered" evidence="1">
    <location>
        <begin position="1"/>
        <end position="21"/>
    </location>
</feature>
<dbReference type="InterPro" id="IPR036397">
    <property type="entry name" value="RNaseH_sf"/>
</dbReference>
<dbReference type="EMBL" id="BGZK01000922">
    <property type="protein sequence ID" value="GBP65205.1"/>
    <property type="molecule type" value="Genomic_DNA"/>
</dbReference>
<dbReference type="SUPFAM" id="SSF53098">
    <property type="entry name" value="Ribonuclease H-like"/>
    <property type="match status" value="1"/>
</dbReference>
<evidence type="ECO:0000313" key="2">
    <source>
        <dbReference type="EMBL" id="GBP65205.1"/>
    </source>
</evidence>
<dbReference type="Gene3D" id="3.30.420.10">
    <property type="entry name" value="Ribonuclease H-like superfamily/Ribonuclease H"/>
    <property type="match status" value="1"/>
</dbReference>
<gene>
    <name evidence="2" type="ORF">EVAR_50012_1</name>
</gene>
<accession>A0A4C1XSL3</accession>
<proteinExistence type="predicted"/>
<dbReference type="GO" id="GO:0003676">
    <property type="term" value="F:nucleic acid binding"/>
    <property type="evidence" value="ECO:0007669"/>
    <property type="project" value="InterPro"/>
</dbReference>
<name>A0A4C1XSL3_EUMVA</name>
<evidence type="ECO:0000313" key="3">
    <source>
        <dbReference type="Proteomes" id="UP000299102"/>
    </source>
</evidence>
<feature type="compositionally biased region" description="Basic and acidic residues" evidence="1">
    <location>
        <begin position="9"/>
        <end position="21"/>
    </location>
</feature>
<evidence type="ECO:0000256" key="1">
    <source>
        <dbReference type="SAM" id="MobiDB-lite"/>
    </source>
</evidence>
<keyword evidence="3" id="KW-1185">Reference proteome</keyword>